<dbReference type="Pfam" id="PF14054">
    <property type="entry name" value="DUF4249"/>
    <property type="match status" value="1"/>
</dbReference>
<evidence type="ECO:0000313" key="2">
    <source>
        <dbReference type="Proteomes" id="UP000215355"/>
    </source>
</evidence>
<reference evidence="1 2" key="1">
    <citation type="submission" date="2017-06" db="EMBL/GenBank/DDBJ databases">
        <authorList>
            <consortium name="Pathogen Informatics"/>
        </authorList>
    </citation>
    <scope>NUCLEOTIDE SEQUENCE [LARGE SCALE GENOMIC DNA]</scope>
    <source>
        <strain evidence="1 2">NCTC12149</strain>
    </source>
</reference>
<evidence type="ECO:0000313" key="1">
    <source>
        <dbReference type="EMBL" id="SNV49423.1"/>
    </source>
</evidence>
<gene>
    <name evidence="1" type="ORF">SAMEA4412673_01779</name>
</gene>
<dbReference type="Proteomes" id="UP000215355">
    <property type="component" value="Chromosome 1"/>
</dbReference>
<protein>
    <recommendedName>
        <fullName evidence="3">DUF4249 domain-containing protein</fullName>
    </recommendedName>
</protein>
<dbReference type="KEGG" id="smiz:4412673_01779"/>
<proteinExistence type="predicted"/>
<dbReference type="PROSITE" id="PS51257">
    <property type="entry name" value="PROKAR_LIPOPROTEIN"/>
    <property type="match status" value="1"/>
</dbReference>
<dbReference type="AlphaFoldDB" id="A0AAJ4XB11"/>
<dbReference type="EMBL" id="LT906468">
    <property type="protein sequence ID" value="SNV49423.1"/>
    <property type="molecule type" value="Genomic_DNA"/>
</dbReference>
<organism evidence="1 2">
    <name type="scientific">Sphingobacterium mizutaii</name>
    <dbReference type="NCBI Taxonomy" id="1010"/>
    <lineage>
        <taxon>Bacteria</taxon>
        <taxon>Pseudomonadati</taxon>
        <taxon>Bacteroidota</taxon>
        <taxon>Sphingobacteriia</taxon>
        <taxon>Sphingobacteriales</taxon>
        <taxon>Sphingobacteriaceae</taxon>
        <taxon>Sphingobacterium</taxon>
    </lineage>
</organism>
<dbReference type="InterPro" id="IPR025345">
    <property type="entry name" value="DUF4249"/>
</dbReference>
<sequence>MQKRSIYSLFIFSCILLFSSCEELIDVDLNKVNPQVVIVGDMNNEESSHEVLVTRTVDFDEPRPYEPILDASVFIQLGNGRIFRFNSIGEGRYANSNMPISVGETYTLTVTVDGKEYKSITRMLPYIEVESIGVNQETIFNNTYYFLNFKFYDPEGEDNYYRYSIKINDGPFKSNAVFSDKYNNGNEVTHQLGREYGNEIKPGDQLLVRRYVISKESYNYWSEYMSTNPGSASPGNPTSNISNGALGYFSVSSARDYTVDIAKPSDE</sequence>
<accession>A0AAJ4XB11</accession>
<name>A0AAJ4XB11_9SPHI</name>
<evidence type="ECO:0008006" key="3">
    <source>
        <dbReference type="Google" id="ProtNLM"/>
    </source>
</evidence>